<evidence type="ECO:0000313" key="3">
    <source>
        <dbReference type="Proteomes" id="UP000641025"/>
    </source>
</evidence>
<keyword evidence="1" id="KW-0472">Membrane</keyword>
<organism evidence="2 3">
    <name type="scientific">Geomonas propionica</name>
    <dbReference type="NCBI Taxonomy" id="2798582"/>
    <lineage>
        <taxon>Bacteria</taxon>
        <taxon>Pseudomonadati</taxon>
        <taxon>Thermodesulfobacteriota</taxon>
        <taxon>Desulfuromonadia</taxon>
        <taxon>Geobacterales</taxon>
        <taxon>Geobacteraceae</taxon>
        <taxon>Geomonas</taxon>
    </lineage>
</organism>
<sequence>MTILPRNESGFTLVELMVAMLIMLVGLVGLLQTVNIAIEYNLKNQMRNEVTRVAQDQMNGMRALAFDAVTAVATTQVNTNLRNINRQYAVTRTKSHINGTTDSYQVDVRWKYKNVSTTYSIVSTRSRTE</sequence>
<keyword evidence="1" id="KW-0812">Transmembrane</keyword>
<evidence type="ECO:0000313" key="2">
    <source>
        <dbReference type="EMBL" id="MBJ6801873.1"/>
    </source>
</evidence>
<feature type="transmembrane region" description="Helical" evidence="1">
    <location>
        <begin position="16"/>
        <end position="38"/>
    </location>
</feature>
<reference evidence="2 3" key="1">
    <citation type="submission" date="2020-12" db="EMBL/GenBank/DDBJ databases">
        <title>Geomonas sp. Red259, isolated from paddy soil.</title>
        <authorList>
            <person name="Xu Z."/>
            <person name="Zhang Z."/>
            <person name="Masuda Y."/>
            <person name="Itoh H."/>
            <person name="Senoo K."/>
        </authorList>
    </citation>
    <scope>NUCLEOTIDE SEQUENCE [LARGE SCALE GENOMIC DNA]</scope>
    <source>
        <strain evidence="2 3">Red259</strain>
    </source>
</reference>
<keyword evidence="1" id="KW-1133">Transmembrane helix</keyword>
<dbReference type="Pfam" id="PF07963">
    <property type="entry name" value="N_methyl"/>
    <property type="match status" value="1"/>
</dbReference>
<dbReference type="InterPro" id="IPR012902">
    <property type="entry name" value="N_methyl_site"/>
</dbReference>
<evidence type="ECO:0000256" key="1">
    <source>
        <dbReference type="SAM" id="Phobius"/>
    </source>
</evidence>
<comment type="caution">
    <text evidence="2">The sequence shown here is derived from an EMBL/GenBank/DDBJ whole genome shotgun (WGS) entry which is preliminary data.</text>
</comment>
<proteinExistence type="predicted"/>
<dbReference type="NCBIfam" id="TIGR02532">
    <property type="entry name" value="IV_pilin_GFxxxE"/>
    <property type="match status" value="1"/>
</dbReference>
<protein>
    <submittedName>
        <fullName evidence="2">Prepilin-type N-terminal cleavage/methylation domain-containing protein</fullName>
    </submittedName>
</protein>
<gene>
    <name evidence="2" type="ORF">JFN90_17235</name>
</gene>
<name>A0ABS0YVA9_9BACT</name>
<keyword evidence="3" id="KW-1185">Reference proteome</keyword>
<accession>A0ABS0YVA9</accession>
<dbReference type="Proteomes" id="UP000641025">
    <property type="component" value="Unassembled WGS sequence"/>
</dbReference>
<dbReference type="PROSITE" id="PS00409">
    <property type="entry name" value="PROKAR_NTER_METHYL"/>
    <property type="match status" value="1"/>
</dbReference>
<dbReference type="RefSeq" id="WP_199396357.1">
    <property type="nucleotide sequence ID" value="NZ_JAEMHK010000014.1"/>
</dbReference>
<dbReference type="EMBL" id="JAEMHK010000014">
    <property type="protein sequence ID" value="MBJ6801873.1"/>
    <property type="molecule type" value="Genomic_DNA"/>
</dbReference>